<proteinExistence type="predicted"/>
<protein>
    <submittedName>
        <fullName evidence="1">Uncharacterized protein</fullName>
    </submittedName>
</protein>
<reference evidence="1 2" key="1">
    <citation type="submission" date="2020-10" db="EMBL/GenBank/DDBJ databases">
        <title>Genome sequencing of Massilia sp. LPB0304.</title>
        <authorList>
            <person name="Kim J."/>
        </authorList>
    </citation>
    <scope>NUCLEOTIDE SEQUENCE [LARGE SCALE GENOMIC DNA]</scope>
    <source>
        <strain evidence="1 2">LPB0304</strain>
    </source>
</reference>
<dbReference type="Proteomes" id="UP000593875">
    <property type="component" value="Chromosome"/>
</dbReference>
<accession>A0A7L9UBG7</accession>
<dbReference type="EMBL" id="CP062941">
    <property type="protein sequence ID" value="QOL51572.1"/>
    <property type="molecule type" value="Genomic_DNA"/>
</dbReference>
<evidence type="ECO:0000313" key="2">
    <source>
        <dbReference type="Proteomes" id="UP000593875"/>
    </source>
</evidence>
<organism evidence="1 2">
    <name type="scientific">Massilia litorea</name>
    <dbReference type="NCBI Taxonomy" id="2769491"/>
    <lineage>
        <taxon>Bacteria</taxon>
        <taxon>Pseudomonadati</taxon>
        <taxon>Pseudomonadota</taxon>
        <taxon>Betaproteobacteria</taxon>
        <taxon>Burkholderiales</taxon>
        <taxon>Oxalobacteraceae</taxon>
        <taxon>Telluria group</taxon>
        <taxon>Massilia</taxon>
    </lineage>
</organism>
<dbReference type="AlphaFoldDB" id="A0A7L9UBG7"/>
<evidence type="ECO:0000313" key="1">
    <source>
        <dbReference type="EMBL" id="QOL51572.1"/>
    </source>
</evidence>
<dbReference type="RefSeq" id="WP_193688546.1">
    <property type="nucleotide sequence ID" value="NZ_CP062941.1"/>
</dbReference>
<keyword evidence="2" id="KW-1185">Reference proteome</keyword>
<dbReference type="KEGG" id="mlir:LPB04_10120"/>
<name>A0A7L9UBG7_9BURK</name>
<sequence length="98" mass="11211">MNPRENHVSAELIDASINILRAQGMYAATRMLCEAGVAMETACRVLRQPGQRRLHDNCVIHTWSLEEYPGPSARYAVRQSQASSFTYRYRQRASILLR</sequence>
<gene>
    <name evidence="1" type="ORF">LPB04_10120</name>
</gene>